<organism evidence="1">
    <name type="scientific">Hexamita inflata</name>
    <dbReference type="NCBI Taxonomy" id="28002"/>
    <lineage>
        <taxon>Eukaryota</taxon>
        <taxon>Metamonada</taxon>
        <taxon>Diplomonadida</taxon>
        <taxon>Hexamitidae</taxon>
        <taxon>Hexamitinae</taxon>
        <taxon>Hexamita</taxon>
    </lineage>
</organism>
<reference evidence="3 5" key="2">
    <citation type="submission" date="2024-07" db="EMBL/GenBank/DDBJ databases">
        <authorList>
            <person name="Akdeniz Z."/>
        </authorList>
    </citation>
    <scope>NUCLEOTIDE SEQUENCE [LARGE SCALE GENOMIC DNA]</scope>
</reference>
<dbReference type="EMBL" id="CATOUU010000666">
    <property type="protein sequence ID" value="CAI9939581.1"/>
    <property type="molecule type" value="Genomic_DNA"/>
</dbReference>
<evidence type="ECO:0000313" key="5">
    <source>
        <dbReference type="Proteomes" id="UP001642409"/>
    </source>
</evidence>
<keyword evidence="5" id="KW-1185">Reference proteome</keyword>
<dbReference type="EMBL" id="CATOUU010000960">
    <property type="protein sequence ID" value="CAI9962877.1"/>
    <property type="molecule type" value="Genomic_DNA"/>
</dbReference>
<dbReference type="Proteomes" id="UP001642409">
    <property type="component" value="Unassembled WGS sequence"/>
</dbReference>
<comment type="caution">
    <text evidence="1">The sequence shown here is derived from an EMBL/GenBank/DDBJ whole genome shotgun (WGS) entry which is preliminary data.</text>
</comment>
<sequence length="101" mass="11358">MVELFQQMQRSQKQCLFWYSIAMSALPFRGVLPLWSSGGSPGSSLFPFLVQPNQLYVGDSCGLYFEGKCSTRSYYALLCLLIAQPAQLLQKIAWFGSVICF</sequence>
<proteinExistence type="predicted"/>
<accession>A0AA86U4Y1</accession>
<evidence type="ECO:0000313" key="4">
    <source>
        <dbReference type="EMBL" id="CAL6063482.1"/>
    </source>
</evidence>
<dbReference type="EMBL" id="CAXDID020000246">
    <property type="protein sequence ID" value="CAL6063482.1"/>
    <property type="molecule type" value="Genomic_DNA"/>
</dbReference>
<gene>
    <name evidence="1" type="ORF">HINF_LOCUS27226</name>
    <name evidence="3" type="ORF">HINF_LOCUS34095</name>
    <name evidence="2" type="ORF">HINF_LOCUS50522</name>
    <name evidence="4" type="ORF">HINF_LOCUS50894</name>
</gene>
<evidence type="ECO:0000313" key="3">
    <source>
        <dbReference type="EMBL" id="CAL6031627.1"/>
    </source>
</evidence>
<dbReference type="EMBL" id="CAXDID020000120">
    <property type="protein sequence ID" value="CAL6031627.1"/>
    <property type="molecule type" value="Genomic_DNA"/>
</dbReference>
<evidence type="ECO:0000313" key="2">
    <source>
        <dbReference type="EMBL" id="CAI9962877.1"/>
    </source>
</evidence>
<reference evidence="1" key="1">
    <citation type="submission" date="2023-06" db="EMBL/GenBank/DDBJ databases">
        <authorList>
            <person name="Kurt Z."/>
        </authorList>
    </citation>
    <scope>NUCLEOTIDE SEQUENCE</scope>
</reference>
<name>A0AA86U4Y1_9EUKA</name>
<protein>
    <submittedName>
        <fullName evidence="3">Hypothetical_protein</fullName>
    </submittedName>
</protein>
<evidence type="ECO:0000313" key="1">
    <source>
        <dbReference type="EMBL" id="CAI9939581.1"/>
    </source>
</evidence>
<dbReference type="AlphaFoldDB" id="A0AA86U4Y1"/>